<dbReference type="RefSeq" id="WP_069967076.1">
    <property type="nucleotide sequence ID" value="NZ_CM124774.1"/>
</dbReference>
<dbReference type="AlphaFoldDB" id="A0A1E5QKY9"/>
<evidence type="ECO:0000259" key="1">
    <source>
        <dbReference type="Pfam" id="PF05685"/>
    </source>
</evidence>
<dbReference type="InterPro" id="IPR012296">
    <property type="entry name" value="Nuclease_put_TT1808"/>
</dbReference>
<dbReference type="InterPro" id="IPR011335">
    <property type="entry name" value="Restrct_endonuc-II-like"/>
</dbReference>
<organism evidence="2">
    <name type="scientific">Desertifilum tharense IPPAS B-1220</name>
    <dbReference type="NCBI Taxonomy" id="1781255"/>
    <lineage>
        <taxon>Bacteria</taxon>
        <taxon>Bacillati</taxon>
        <taxon>Cyanobacteriota</taxon>
        <taxon>Cyanophyceae</taxon>
        <taxon>Desertifilales</taxon>
        <taxon>Desertifilaceae</taxon>
        <taxon>Desertifilum</taxon>
    </lineage>
</organism>
<accession>A0A1E5QKY9</accession>
<dbReference type="CDD" id="cd06260">
    <property type="entry name" value="DUF820-like"/>
    <property type="match status" value="1"/>
</dbReference>
<dbReference type="EMBL" id="MJGC01000052">
    <property type="protein sequence ID" value="OEJ75346.1"/>
    <property type="molecule type" value="Genomic_DNA"/>
</dbReference>
<sequence length="192" mass="22890">MQIENQKLYPPEEYLNLDTSSEERHEYHNGLIISMSGATPNHNQIAGNFYAVLNFALKHQPYRVFINEPRLWIPRKRVYTYPDVMVVQDELQLQEERQDTLMNPMLVVEVMSGTTRSYDKDAKFTAYRTIPSFQEYILIDQYTMHIEQYFRTEQRRWAFLEYDNSDDVISLNSLSLQVGLMDIYEKVDLDRI</sequence>
<dbReference type="PANTHER" id="PTHR36558">
    <property type="entry name" value="GLR1098 PROTEIN"/>
    <property type="match status" value="1"/>
</dbReference>
<dbReference type="OrthoDB" id="422510at2"/>
<proteinExistence type="predicted"/>
<dbReference type="Gene3D" id="3.90.1570.10">
    <property type="entry name" value="tt1808, chain A"/>
    <property type="match status" value="1"/>
</dbReference>
<name>A0A1E5QKY9_9CYAN</name>
<dbReference type="SUPFAM" id="SSF52980">
    <property type="entry name" value="Restriction endonuclease-like"/>
    <property type="match status" value="1"/>
</dbReference>
<dbReference type="PANTHER" id="PTHR36558:SF1">
    <property type="entry name" value="RESTRICTION ENDONUCLEASE DOMAIN-CONTAINING PROTEIN-RELATED"/>
    <property type="match status" value="1"/>
</dbReference>
<protein>
    <recommendedName>
        <fullName evidence="1">Putative restriction endonuclease domain-containing protein</fullName>
    </recommendedName>
</protein>
<gene>
    <name evidence="2" type="ORF">BH720_10140</name>
</gene>
<reference evidence="2" key="1">
    <citation type="submission" date="2016-09" db="EMBL/GenBank/DDBJ databases">
        <title>Draft genome of thermotolerant cyanobacterium Desertifilum sp. strain IPPAS B-1220.</title>
        <authorList>
            <person name="Sinetova M.A."/>
            <person name="Bolakhan K."/>
            <person name="Zayadan B.K."/>
            <person name="Mironov K.S."/>
            <person name="Ustinova V."/>
            <person name="Kupriyanova E.V."/>
            <person name="Sidorov R.A."/>
            <person name="Skrypnik A.N."/>
            <person name="Gogoleva N.E."/>
            <person name="Gogolev Y.V."/>
            <person name="Los D.A."/>
        </authorList>
    </citation>
    <scope>NUCLEOTIDE SEQUENCE [LARGE SCALE GENOMIC DNA]</scope>
    <source>
        <strain evidence="2">IPPAS B-1220</strain>
    </source>
</reference>
<feature type="domain" description="Putative restriction endonuclease" evidence="1">
    <location>
        <begin position="11"/>
        <end position="175"/>
    </location>
</feature>
<dbReference type="STRING" id="1781255.BH720_10140"/>
<comment type="caution">
    <text evidence="2">The sequence shown here is derived from an EMBL/GenBank/DDBJ whole genome shotgun (WGS) entry which is preliminary data.</text>
</comment>
<dbReference type="InterPro" id="IPR008538">
    <property type="entry name" value="Uma2"/>
</dbReference>
<evidence type="ECO:0000313" key="2">
    <source>
        <dbReference type="EMBL" id="OEJ75346.1"/>
    </source>
</evidence>
<dbReference type="Pfam" id="PF05685">
    <property type="entry name" value="Uma2"/>
    <property type="match status" value="1"/>
</dbReference>